<dbReference type="AlphaFoldDB" id="A0A8J3U1S2"/>
<feature type="transmembrane region" description="Helical" evidence="9">
    <location>
        <begin position="47"/>
        <end position="65"/>
    </location>
</feature>
<keyword evidence="3" id="KW-0597">Phosphoprotein</keyword>
<dbReference type="InterPro" id="IPR036890">
    <property type="entry name" value="HATPase_C_sf"/>
</dbReference>
<keyword evidence="6" id="KW-0418">Kinase</keyword>
<dbReference type="InterPro" id="IPR003594">
    <property type="entry name" value="HATPase_dom"/>
</dbReference>
<dbReference type="PANTHER" id="PTHR24421:SF10">
    <property type="entry name" value="NITRATE_NITRITE SENSOR PROTEIN NARQ"/>
    <property type="match status" value="1"/>
</dbReference>
<dbReference type="SUPFAM" id="SSF55874">
    <property type="entry name" value="ATPase domain of HSP90 chaperone/DNA topoisomerase II/histidine kinase"/>
    <property type="match status" value="1"/>
</dbReference>
<evidence type="ECO:0000313" key="12">
    <source>
        <dbReference type="Proteomes" id="UP000622547"/>
    </source>
</evidence>
<dbReference type="EMBL" id="BOOP01000003">
    <property type="protein sequence ID" value="GII35761.1"/>
    <property type="molecule type" value="Genomic_DNA"/>
</dbReference>
<dbReference type="EC" id="2.7.13.3" evidence="2"/>
<dbReference type="PANTHER" id="PTHR24421">
    <property type="entry name" value="NITRATE/NITRITE SENSOR PROTEIN NARX-RELATED"/>
    <property type="match status" value="1"/>
</dbReference>
<evidence type="ECO:0000256" key="6">
    <source>
        <dbReference type="ARBA" id="ARBA00022777"/>
    </source>
</evidence>
<feature type="transmembrane region" description="Helical" evidence="9">
    <location>
        <begin position="72"/>
        <end position="94"/>
    </location>
</feature>
<evidence type="ECO:0000256" key="7">
    <source>
        <dbReference type="ARBA" id="ARBA00022840"/>
    </source>
</evidence>
<dbReference type="Pfam" id="PF02518">
    <property type="entry name" value="HATPase_c"/>
    <property type="match status" value="1"/>
</dbReference>
<keyword evidence="12" id="KW-1185">Reference proteome</keyword>
<evidence type="ECO:0000313" key="11">
    <source>
        <dbReference type="EMBL" id="GII35761.1"/>
    </source>
</evidence>
<dbReference type="InterPro" id="IPR011712">
    <property type="entry name" value="Sig_transdc_His_kin_sub3_dim/P"/>
</dbReference>
<comment type="caution">
    <text evidence="11">The sequence shown here is derived from an EMBL/GenBank/DDBJ whole genome shotgun (WGS) entry which is preliminary data.</text>
</comment>
<feature type="transmembrane region" description="Helical" evidence="9">
    <location>
        <begin position="181"/>
        <end position="202"/>
    </location>
</feature>
<keyword evidence="7" id="KW-0067">ATP-binding</keyword>
<proteinExistence type="predicted"/>
<organism evidence="11 12">
    <name type="scientific">Planotetraspora phitsanulokensis</name>
    <dbReference type="NCBI Taxonomy" id="575192"/>
    <lineage>
        <taxon>Bacteria</taxon>
        <taxon>Bacillati</taxon>
        <taxon>Actinomycetota</taxon>
        <taxon>Actinomycetes</taxon>
        <taxon>Streptosporangiales</taxon>
        <taxon>Streptosporangiaceae</taxon>
        <taxon>Planotetraspora</taxon>
    </lineage>
</organism>
<protein>
    <recommendedName>
        <fullName evidence="2">histidine kinase</fullName>
        <ecNumber evidence="2">2.7.13.3</ecNumber>
    </recommendedName>
</protein>
<keyword evidence="5" id="KW-0547">Nucleotide-binding</keyword>
<evidence type="ECO:0000259" key="10">
    <source>
        <dbReference type="SMART" id="SM00387"/>
    </source>
</evidence>
<name>A0A8J3U1S2_9ACTN</name>
<dbReference type="SMART" id="SM00387">
    <property type="entry name" value="HATPase_c"/>
    <property type="match status" value="1"/>
</dbReference>
<keyword evidence="9" id="KW-0472">Membrane</keyword>
<feature type="transmembrane region" description="Helical" evidence="9">
    <location>
        <begin position="131"/>
        <end position="151"/>
    </location>
</feature>
<keyword evidence="9" id="KW-1133">Transmembrane helix</keyword>
<dbReference type="InterPro" id="IPR050482">
    <property type="entry name" value="Sensor_HK_TwoCompSys"/>
</dbReference>
<dbReference type="GO" id="GO:0005524">
    <property type="term" value="F:ATP binding"/>
    <property type="evidence" value="ECO:0007669"/>
    <property type="project" value="UniProtKB-KW"/>
</dbReference>
<sequence>MRTFLGDCAMVIVLAVTSALLGADPFFDTPAQRKMINVYGSVDDWRLQIVCWWLAALLAVAAVFARHRWPLAAMLLATACVASHLLGWPAMMLVSPSPKALLGSDLLPLDLVVLVVLYALASAAGTRRLSLAVLVTLEAGLVGIGLVGPLIDTPILTLLAKTNPAKIPADKPALADPLPDVLWQVLSYAVVPALLLGIAWAAGDNARTRRFHLAVLQARAADLEREQEQRTALAVATERGRITRELHDVVAHGLSVMVVQAQGAQAALHRHPERSEVALANVISTGRASLAEMRRLLGLVRTDPSLAPQPSLATLPDLIESVRSSGTPVEFAVTGEPATLPAGIELSAYRIVQEALTNALKHAPPGSRCSVDLSFNADTLHIRVADTGAGGETPVFGNGLRGIAERVNALGGTFRAGPADHGGFEVTTVLPVVVPA</sequence>
<comment type="catalytic activity">
    <reaction evidence="1">
        <text>ATP + protein L-histidine = ADP + protein N-phospho-L-histidine.</text>
        <dbReference type="EC" id="2.7.13.3"/>
    </reaction>
</comment>
<evidence type="ECO:0000256" key="5">
    <source>
        <dbReference type="ARBA" id="ARBA00022741"/>
    </source>
</evidence>
<dbReference type="Gene3D" id="3.30.565.10">
    <property type="entry name" value="Histidine kinase-like ATPase, C-terminal domain"/>
    <property type="match status" value="1"/>
</dbReference>
<keyword evidence="9" id="KW-0812">Transmembrane</keyword>
<evidence type="ECO:0000256" key="1">
    <source>
        <dbReference type="ARBA" id="ARBA00000085"/>
    </source>
</evidence>
<feature type="domain" description="Histidine kinase/HSP90-like ATPase" evidence="10">
    <location>
        <begin position="343"/>
        <end position="434"/>
    </location>
</feature>
<accession>A0A8J3U1S2</accession>
<dbReference type="CDD" id="cd16917">
    <property type="entry name" value="HATPase_UhpB-NarQ-NarX-like"/>
    <property type="match status" value="1"/>
</dbReference>
<dbReference type="GO" id="GO:0000155">
    <property type="term" value="F:phosphorelay sensor kinase activity"/>
    <property type="evidence" value="ECO:0007669"/>
    <property type="project" value="InterPro"/>
</dbReference>
<evidence type="ECO:0000256" key="4">
    <source>
        <dbReference type="ARBA" id="ARBA00022679"/>
    </source>
</evidence>
<dbReference type="Pfam" id="PF07730">
    <property type="entry name" value="HisKA_3"/>
    <property type="match status" value="1"/>
</dbReference>
<dbReference type="GO" id="GO:0016020">
    <property type="term" value="C:membrane"/>
    <property type="evidence" value="ECO:0007669"/>
    <property type="project" value="InterPro"/>
</dbReference>
<keyword evidence="8" id="KW-0902">Two-component regulatory system</keyword>
<reference evidence="11 12" key="1">
    <citation type="submission" date="2021-01" db="EMBL/GenBank/DDBJ databases">
        <title>Whole genome shotgun sequence of Planotetraspora phitsanulokensis NBRC 104273.</title>
        <authorList>
            <person name="Komaki H."/>
            <person name="Tamura T."/>
        </authorList>
    </citation>
    <scope>NUCLEOTIDE SEQUENCE [LARGE SCALE GENOMIC DNA]</scope>
    <source>
        <strain evidence="11 12">NBRC 104273</strain>
    </source>
</reference>
<dbReference type="Gene3D" id="1.20.5.1930">
    <property type="match status" value="1"/>
</dbReference>
<feature type="transmembrane region" description="Helical" evidence="9">
    <location>
        <begin position="106"/>
        <end position="124"/>
    </location>
</feature>
<evidence type="ECO:0000256" key="9">
    <source>
        <dbReference type="SAM" id="Phobius"/>
    </source>
</evidence>
<evidence type="ECO:0000256" key="3">
    <source>
        <dbReference type="ARBA" id="ARBA00022553"/>
    </source>
</evidence>
<dbReference type="Proteomes" id="UP000622547">
    <property type="component" value="Unassembled WGS sequence"/>
</dbReference>
<dbReference type="RefSeq" id="WP_204071491.1">
    <property type="nucleotide sequence ID" value="NZ_BAABHI010000012.1"/>
</dbReference>
<gene>
    <name evidence="11" type="ORF">Pph01_07640</name>
</gene>
<keyword evidence="4" id="KW-0808">Transferase</keyword>
<dbReference type="GO" id="GO:0046983">
    <property type="term" value="F:protein dimerization activity"/>
    <property type="evidence" value="ECO:0007669"/>
    <property type="project" value="InterPro"/>
</dbReference>
<evidence type="ECO:0000256" key="8">
    <source>
        <dbReference type="ARBA" id="ARBA00023012"/>
    </source>
</evidence>
<evidence type="ECO:0000256" key="2">
    <source>
        <dbReference type="ARBA" id="ARBA00012438"/>
    </source>
</evidence>